<dbReference type="EMBL" id="JAUTXU010000004">
    <property type="protein sequence ID" value="KAK3724776.1"/>
    <property type="molecule type" value="Genomic_DNA"/>
</dbReference>
<name>A0ACC3NXI6_9PEZI</name>
<evidence type="ECO:0000313" key="1">
    <source>
        <dbReference type="EMBL" id="KAK3724776.1"/>
    </source>
</evidence>
<protein>
    <submittedName>
        <fullName evidence="1">Uncharacterized protein</fullName>
    </submittedName>
</protein>
<gene>
    <name evidence="1" type="ORF">LTR37_000824</name>
</gene>
<accession>A0ACC3NXI6</accession>
<dbReference type="Proteomes" id="UP001281147">
    <property type="component" value="Unassembled WGS sequence"/>
</dbReference>
<organism evidence="1 2">
    <name type="scientific">Vermiconidia calcicola</name>
    <dbReference type="NCBI Taxonomy" id="1690605"/>
    <lineage>
        <taxon>Eukaryota</taxon>
        <taxon>Fungi</taxon>
        <taxon>Dikarya</taxon>
        <taxon>Ascomycota</taxon>
        <taxon>Pezizomycotina</taxon>
        <taxon>Dothideomycetes</taxon>
        <taxon>Dothideomycetidae</taxon>
        <taxon>Mycosphaerellales</taxon>
        <taxon>Extremaceae</taxon>
        <taxon>Vermiconidia</taxon>
    </lineage>
</organism>
<sequence length="255" mass="28654">MAALHGDAFVKALQSETVTLLVGEKEEAVHIPKALLSIKSSFIATFLEKSEGVLGMQGESITAVKMFVTWCYQERLQTLGPSASFEERKQWKETLIDVWIFAARYDISKLQNETMLALILLLNTPHLLNKTDIAYIWDRTASTFDRLRRLSAMAVVMQIEDGKGEHRKKIKDYEDFAGLEGFFCLLYKAHGTYLKQVDIPNLAKRPKKTKWQMFTQLPEVREGLMVKETAPAPAPVPAPVAAVAPFAPGEVIEID</sequence>
<evidence type="ECO:0000313" key="2">
    <source>
        <dbReference type="Proteomes" id="UP001281147"/>
    </source>
</evidence>
<proteinExistence type="predicted"/>
<reference evidence="1" key="1">
    <citation type="submission" date="2023-07" db="EMBL/GenBank/DDBJ databases">
        <title>Black Yeasts Isolated from many extreme environments.</title>
        <authorList>
            <person name="Coleine C."/>
            <person name="Stajich J.E."/>
            <person name="Selbmann L."/>
        </authorList>
    </citation>
    <scope>NUCLEOTIDE SEQUENCE</scope>
    <source>
        <strain evidence="1">CCFEE 5714</strain>
    </source>
</reference>
<keyword evidence="2" id="KW-1185">Reference proteome</keyword>
<comment type="caution">
    <text evidence="1">The sequence shown here is derived from an EMBL/GenBank/DDBJ whole genome shotgun (WGS) entry which is preliminary data.</text>
</comment>